<protein>
    <recommendedName>
        <fullName evidence="3">DUF1684 domain-containing protein</fullName>
    </recommendedName>
</protein>
<dbReference type="InterPro" id="IPR012467">
    <property type="entry name" value="DUF1684"/>
</dbReference>
<sequence length="213" mass="24772">MRKSGNILEKQSIIMLIVRPKLLFLFFLMISVSAIAQEKSVVEFQRDMNEKFNDPERTPLSKKDLAEFKNLDFFEIDSAFKVKAQFLRTPAEAPFRMQTTTNRKPVYVKYGELYFSIKEKDFKLDVYQNQELISDPEYFNYLFLPFTDLTNGETTYSGGRYLDLRIPEGDSIFINFNKAYNPYCAYNGDYSCPIVPAENNLEIAITAGVKNFK</sequence>
<evidence type="ECO:0000313" key="1">
    <source>
        <dbReference type="EMBL" id="SKB65885.1"/>
    </source>
</evidence>
<organism evidence="1 2">
    <name type="scientific">Salegentibacter holothuriorum</name>
    <dbReference type="NCBI Taxonomy" id="241145"/>
    <lineage>
        <taxon>Bacteria</taxon>
        <taxon>Pseudomonadati</taxon>
        <taxon>Bacteroidota</taxon>
        <taxon>Flavobacteriia</taxon>
        <taxon>Flavobacteriales</taxon>
        <taxon>Flavobacteriaceae</taxon>
        <taxon>Salegentibacter</taxon>
    </lineage>
</organism>
<reference evidence="2" key="1">
    <citation type="submission" date="2017-02" db="EMBL/GenBank/DDBJ databases">
        <authorList>
            <person name="Varghese N."/>
            <person name="Submissions S."/>
        </authorList>
    </citation>
    <scope>NUCLEOTIDE SEQUENCE [LARGE SCALE GENOMIC DNA]</scope>
    <source>
        <strain evidence="2">DSM 23405</strain>
    </source>
</reference>
<accession>A0A1T5D2F3</accession>
<dbReference type="Proteomes" id="UP000190230">
    <property type="component" value="Unassembled WGS sequence"/>
</dbReference>
<dbReference type="PANTHER" id="PTHR41913">
    <property type="entry name" value="DUF1684 DOMAIN-CONTAINING PROTEIN"/>
    <property type="match status" value="1"/>
</dbReference>
<keyword evidence="2" id="KW-1185">Reference proteome</keyword>
<name>A0A1T5D2F3_9FLAO</name>
<evidence type="ECO:0000313" key="2">
    <source>
        <dbReference type="Proteomes" id="UP000190230"/>
    </source>
</evidence>
<dbReference type="EMBL" id="FUYY01000004">
    <property type="protein sequence ID" value="SKB65885.1"/>
    <property type="molecule type" value="Genomic_DNA"/>
</dbReference>
<dbReference type="Pfam" id="PF07920">
    <property type="entry name" value="DUF1684"/>
    <property type="match status" value="1"/>
</dbReference>
<dbReference type="AlphaFoldDB" id="A0A1T5D2F3"/>
<dbReference type="PANTHER" id="PTHR41913:SF1">
    <property type="entry name" value="DUF1684 DOMAIN-CONTAINING PROTEIN"/>
    <property type="match status" value="1"/>
</dbReference>
<evidence type="ECO:0008006" key="3">
    <source>
        <dbReference type="Google" id="ProtNLM"/>
    </source>
</evidence>
<dbReference type="STRING" id="241145.SAMN05660776_2334"/>
<gene>
    <name evidence="1" type="ORF">SAMN05660776_2334</name>
</gene>
<proteinExistence type="predicted"/>